<evidence type="ECO:0000256" key="1">
    <source>
        <dbReference type="SAM" id="Phobius"/>
    </source>
</evidence>
<evidence type="ECO:0000313" key="3">
    <source>
        <dbReference type="EMBL" id="MCA9755746.1"/>
    </source>
</evidence>
<dbReference type="EMBL" id="JAGQHS010000031">
    <property type="protein sequence ID" value="MCA9755746.1"/>
    <property type="molecule type" value="Genomic_DNA"/>
</dbReference>
<name>A0A956NCG0_UNCEI</name>
<keyword evidence="1" id="KW-1133">Transmembrane helix</keyword>
<evidence type="ECO:0000313" key="4">
    <source>
        <dbReference type="Proteomes" id="UP000739538"/>
    </source>
</evidence>
<reference evidence="3" key="2">
    <citation type="journal article" date="2021" name="Microbiome">
        <title>Successional dynamics and alternative stable states in a saline activated sludge microbial community over 9 years.</title>
        <authorList>
            <person name="Wang Y."/>
            <person name="Ye J."/>
            <person name="Ju F."/>
            <person name="Liu L."/>
            <person name="Boyd J.A."/>
            <person name="Deng Y."/>
            <person name="Parks D.H."/>
            <person name="Jiang X."/>
            <person name="Yin X."/>
            <person name="Woodcroft B.J."/>
            <person name="Tyson G.W."/>
            <person name="Hugenholtz P."/>
            <person name="Polz M.F."/>
            <person name="Zhang T."/>
        </authorList>
    </citation>
    <scope>NUCLEOTIDE SEQUENCE</scope>
    <source>
        <strain evidence="3">HKST-UBA02</strain>
    </source>
</reference>
<protein>
    <recommendedName>
        <fullName evidence="2">DUF6754 domain-containing protein</fullName>
    </recommendedName>
</protein>
<dbReference type="AlphaFoldDB" id="A0A956NCG0"/>
<organism evidence="3 4">
    <name type="scientific">Eiseniibacteriota bacterium</name>
    <dbReference type="NCBI Taxonomy" id="2212470"/>
    <lineage>
        <taxon>Bacteria</taxon>
        <taxon>Candidatus Eiseniibacteriota</taxon>
    </lineage>
</organism>
<feature type="domain" description="DUF6754" evidence="2">
    <location>
        <begin position="126"/>
        <end position="374"/>
    </location>
</feature>
<sequence length="385" mass="41471">MIKNRTPLPASPVGAKRLALSAFSGLVLFLGLAALLATSAAAAVPGLVVRDNPDDRGEAILVEWDGEAAGDSVRVERAESEAGPWVMRRALPGSAARFVDQGEGGPERGKTYFYRVNGQVLSATPTAQWWNKGRTNLFLILALYLGLIMVFLNIARKGGSLFIRKIAGLDAMEEAIGRATEMGKPVLYVPGIDDANNIQTIYSMAILNSVAKMVAQYDTELIVPLAKAFVLPLAEETVRSGYMDVGRPDSFRADNIRFLSDEQFAFTAAVNGIMLREKPAANLFLGSFFAESLVLAETGFTTGAIQIAGTANIHQLPFFVVACDYTMIGEEFFATSAYLSREPMLVGTLKGGDMMKLVIMVFLVVAAIAATMGHSEAFRSLLVIR</sequence>
<reference evidence="3" key="1">
    <citation type="submission" date="2020-04" db="EMBL/GenBank/DDBJ databases">
        <authorList>
            <person name="Zhang T."/>
        </authorList>
    </citation>
    <scope>NUCLEOTIDE SEQUENCE</scope>
    <source>
        <strain evidence="3">HKST-UBA02</strain>
    </source>
</reference>
<dbReference type="Pfam" id="PF20539">
    <property type="entry name" value="DUF6754"/>
    <property type="match status" value="1"/>
</dbReference>
<feature type="transmembrane region" description="Helical" evidence="1">
    <location>
        <begin position="357"/>
        <end position="375"/>
    </location>
</feature>
<comment type="caution">
    <text evidence="3">The sequence shown here is derived from an EMBL/GenBank/DDBJ whole genome shotgun (WGS) entry which is preliminary data.</text>
</comment>
<dbReference type="InterPro" id="IPR046642">
    <property type="entry name" value="DUF6754"/>
</dbReference>
<gene>
    <name evidence="3" type="ORF">KDA27_08095</name>
</gene>
<proteinExistence type="predicted"/>
<keyword evidence="1" id="KW-0472">Membrane</keyword>
<keyword evidence="1" id="KW-0812">Transmembrane</keyword>
<evidence type="ECO:0000259" key="2">
    <source>
        <dbReference type="Pfam" id="PF20539"/>
    </source>
</evidence>
<feature type="transmembrane region" description="Helical" evidence="1">
    <location>
        <begin position="137"/>
        <end position="155"/>
    </location>
</feature>
<dbReference type="Proteomes" id="UP000739538">
    <property type="component" value="Unassembled WGS sequence"/>
</dbReference>
<accession>A0A956NCG0</accession>